<sequence>MHTQGEESISVALERLALTLGESGAVPVAELVRALERAAERLRTRSSTNELPSDLVTQSEAARVVGVSRQAVNQWVRKGTLHAYATNSAKSRYAPEVSLAEVAIAANRRTREVPFSSTLRREVLDFLSLIERGSTRSLARDVRECIENDSLTEHAVEESRVLTEFVTASMGTGYDQHEFTEDGLKLLSGLDPLIHVDCDTAFGALAKSLGVLITSADGSAGFDAPVTALLGILGAATIGSQFRGDDAAEGRLIADAAREIWSDNWHLRLYDAVYHVGELRPSPLTRYTASLVYLDYHRFLRQAQSTGVTIAYSRGPGPIMPHRFYGKPRLTDILAGRRNPATPWEFSAESSVNGRPDVLDSGLSPFRIMNYEYGLLDTSIHGIRRYCFSAQDAGDELCSYINALPTGERTKYFDLAISTLARSLDETKLELVTVDESSNFDWWKDHIIRSSPREIMLGLRDPEARKVAHALLVQTSMLPNVVEAADSDQALRDRLRIYVKNLEFDVIDARYQDDLRRGVSRIIKPGGESLDDAEAVAAAELNALMKRSGKSFA</sequence>
<evidence type="ECO:0008006" key="3">
    <source>
        <dbReference type="Google" id="ProtNLM"/>
    </source>
</evidence>
<evidence type="ECO:0000313" key="1">
    <source>
        <dbReference type="EMBL" id="PHV64881.1"/>
    </source>
</evidence>
<reference evidence="1 2" key="1">
    <citation type="submission" date="2017-10" db="EMBL/GenBank/DDBJ databases">
        <title>The draft genome sequence of Williamsia sp. BULT 1.1 isolated from the semi-arid grassland soils from South Africa.</title>
        <authorList>
            <person name="Kabwe M.H."/>
            <person name="Govender N."/>
            <person name="Mutseka Lunga P."/>
            <person name="Vikram S."/>
            <person name="Makhalanyane T.P."/>
        </authorList>
    </citation>
    <scope>NUCLEOTIDE SEQUENCE [LARGE SCALE GENOMIC DNA]</scope>
    <source>
        <strain evidence="1 2">BULT 1.1</strain>
    </source>
</reference>
<evidence type="ECO:0000313" key="2">
    <source>
        <dbReference type="Proteomes" id="UP000225108"/>
    </source>
</evidence>
<dbReference type="RefSeq" id="WP_099384726.1">
    <property type="nucleotide sequence ID" value="NZ_PEBD01000011.1"/>
</dbReference>
<dbReference type="Proteomes" id="UP000225108">
    <property type="component" value="Unassembled WGS sequence"/>
</dbReference>
<organism evidence="1 2">
    <name type="scientific">Williamsia marianensis</name>
    <dbReference type="NCBI Taxonomy" id="85044"/>
    <lineage>
        <taxon>Bacteria</taxon>
        <taxon>Bacillati</taxon>
        <taxon>Actinomycetota</taxon>
        <taxon>Actinomycetes</taxon>
        <taxon>Mycobacteriales</taxon>
        <taxon>Nocardiaceae</taxon>
        <taxon>Williamsia</taxon>
    </lineage>
</organism>
<dbReference type="EMBL" id="PEBD01000011">
    <property type="protein sequence ID" value="PHV64881.1"/>
    <property type="molecule type" value="Genomic_DNA"/>
</dbReference>
<dbReference type="AlphaFoldDB" id="A0A2G3PGE6"/>
<comment type="caution">
    <text evidence="1">The sequence shown here is derived from an EMBL/GenBank/DDBJ whole genome shotgun (WGS) entry which is preliminary data.</text>
</comment>
<gene>
    <name evidence="1" type="ORF">CSW57_21680</name>
</gene>
<proteinExistence type="predicted"/>
<accession>A0A2G3PGE6</accession>
<name>A0A2G3PGE6_WILMA</name>
<protein>
    <recommendedName>
        <fullName evidence="3">Helix-turn-helix domain-containing protein</fullName>
    </recommendedName>
</protein>